<evidence type="ECO:0000313" key="2">
    <source>
        <dbReference type="EMBL" id="KAK3238873.1"/>
    </source>
</evidence>
<dbReference type="InterPro" id="IPR052728">
    <property type="entry name" value="O2_lipid_transport_reg"/>
</dbReference>
<dbReference type="PANTHER" id="PTHR11161:SF0">
    <property type="entry name" value="O-ACYLTRANSFERASE LIKE PROTEIN"/>
    <property type="match status" value="1"/>
</dbReference>
<dbReference type="Proteomes" id="UP001190700">
    <property type="component" value="Unassembled WGS sequence"/>
</dbReference>
<accession>A0AAE0BLL8</accession>
<keyword evidence="1" id="KW-0812">Transmembrane</keyword>
<evidence type="ECO:0008006" key="4">
    <source>
        <dbReference type="Google" id="ProtNLM"/>
    </source>
</evidence>
<proteinExistence type="predicted"/>
<feature type="transmembrane region" description="Helical" evidence="1">
    <location>
        <begin position="140"/>
        <end position="158"/>
    </location>
</feature>
<sequence>WGALACDPDFHLALSRRGIELASATFLSWARFAHFAGGVFVAQLDGEEDARGSATWRRSPLRSVSSSPRFQWFPMRSRGCLGFRVDSSLSSYRYSLLPRVAASTPADGWRMTARSVAQILAFQKVALNLSFLRLFRVLQSWYLANDFQFFVFSLPLLVVFRDWPLLRDRLWARCGVLLAFIAASVGCRMVVVSIYDMTISTYGLAQGHDSKSARIAGDLYIQPEYRYASYGIGVLVGVLVDHWNAQKEASADLALEQGEYAALAEELEAPEEDAMTTKFASTKVICACTPRLGKYGVGFVVAMGLMVLDLMAVYQPETGHGRSFTKVENVLYLGGLRALWSGAFAFLIVGCAMGGLPLVNKMLSLPIYIPFSKLSYGVYLIHITFLDVFIYSDQYMKWYQDQLMVFYYLGILFCSYVLSALLYVLVDAPVANLEAKLLGRE</sequence>
<dbReference type="PANTHER" id="PTHR11161">
    <property type="entry name" value="O-ACYLTRANSFERASE"/>
    <property type="match status" value="1"/>
</dbReference>
<keyword evidence="1" id="KW-0472">Membrane</keyword>
<feature type="transmembrane region" description="Helical" evidence="1">
    <location>
        <begin position="295"/>
        <end position="314"/>
    </location>
</feature>
<evidence type="ECO:0000313" key="3">
    <source>
        <dbReference type="Proteomes" id="UP001190700"/>
    </source>
</evidence>
<dbReference type="EMBL" id="LGRX02034084">
    <property type="protein sequence ID" value="KAK3238873.1"/>
    <property type="molecule type" value="Genomic_DNA"/>
</dbReference>
<feature type="transmembrane region" description="Helical" evidence="1">
    <location>
        <begin position="170"/>
        <end position="191"/>
    </location>
</feature>
<protein>
    <recommendedName>
        <fullName evidence="4">Acyltransferase 3 domain-containing protein</fullName>
    </recommendedName>
</protein>
<keyword evidence="1" id="KW-1133">Transmembrane helix</keyword>
<feature type="transmembrane region" description="Helical" evidence="1">
    <location>
        <begin position="371"/>
        <end position="392"/>
    </location>
</feature>
<organism evidence="2 3">
    <name type="scientific">Cymbomonas tetramitiformis</name>
    <dbReference type="NCBI Taxonomy" id="36881"/>
    <lineage>
        <taxon>Eukaryota</taxon>
        <taxon>Viridiplantae</taxon>
        <taxon>Chlorophyta</taxon>
        <taxon>Pyramimonadophyceae</taxon>
        <taxon>Pyramimonadales</taxon>
        <taxon>Pyramimonadaceae</taxon>
        <taxon>Cymbomonas</taxon>
    </lineage>
</organism>
<dbReference type="AlphaFoldDB" id="A0AAE0BLL8"/>
<feature type="transmembrane region" description="Helical" evidence="1">
    <location>
        <begin position="338"/>
        <end position="359"/>
    </location>
</feature>
<feature type="transmembrane region" description="Helical" evidence="1">
    <location>
        <begin position="404"/>
        <end position="426"/>
    </location>
</feature>
<comment type="caution">
    <text evidence="2">The sequence shown here is derived from an EMBL/GenBank/DDBJ whole genome shotgun (WGS) entry which is preliminary data.</text>
</comment>
<keyword evidence="3" id="KW-1185">Reference proteome</keyword>
<gene>
    <name evidence="2" type="ORF">CYMTET_51153</name>
</gene>
<reference evidence="2 3" key="1">
    <citation type="journal article" date="2015" name="Genome Biol. Evol.">
        <title>Comparative Genomics of a Bacterivorous Green Alga Reveals Evolutionary Causalities and Consequences of Phago-Mixotrophic Mode of Nutrition.</title>
        <authorList>
            <person name="Burns J.A."/>
            <person name="Paasch A."/>
            <person name="Narechania A."/>
            <person name="Kim E."/>
        </authorList>
    </citation>
    <scope>NUCLEOTIDE SEQUENCE [LARGE SCALE GENOMIC DNA]</scope>
    <source>
        <strain evidence="2 3">PLY_AMNH</strain>
    </source>
</reference>
<feature type="non-terminal residue" evidence="2">
    <location>
        <position position="1"/>
    </location>
</feature>
<name>A0AAE0BLL8_9CHLO</name>
<evidence type="ECO:0000256" key="1">
    <source>
        <dbReference type="SAM" id="Phobius"/>
    </source>
</evidence>